<dbReference type="STRING" id="266892.SAMN04488054_1585"/>
<feature type="compositionally biased region" description="Basic and acidic residues" evidence="1">
    <location>
        <begin position="33"/>
        <end position="51"/>
    </location>
</feature>
<dbReference type="Proteomes" id="UP000199668">
    <property type="component" value="Unassembled WGS sequence"/>
</dbReference>
<evidence type="ECO:0000256" key="1">
    <source>
        <dbReference type="SAM" id="MobiDB-lite"/>
    </source>
</evidence>
<proteinExistence type="predicted"/>
<keyword evidence="3" id="KW-1185">Reference proteome</keyword>
<evidence type="ECO:0000313" key="2">
    <source>
        <dbReference type="EMBL" id="SFM46430.1"/>
    </source>
</evidence>
<sequence length="67" mass="8000">MCRDEEDKSLSIPTIKPMKVNFDSEEERQNFIDWAEGKNKKEPENIEEVRQGVKKAREMRKRGNFND</sequence>
<accession>A0A1I4R3B7</accession>
<gene>
    <name evidence="2" type="ORF">SAMN04488054_1585</name>
</gene>
<evidence type="ECO:0000313" key="3">
    <source>
        <dbReference type="Proteomes" id="UP000199668"/>
    </source>
</evidence>
<reference evidence="2 3" key="1">
    <citation type="submission" date="2016-10" db="EMBL/GenBank/DDBJ databases">
        <authorList>
            <person name="de Groot N.N."/>
        </authorList>
    </citation>
    <scope>NUCLEOTIDE SEQUENCE [LARGE SCALE GENOMIC DNA]</scope>
    <source>
        <strain evidence="2 3">CGMCC 1.6134</strain>
    </source>
</reference>
<feature type="compositionally biased region" description="Basic residues" evidence="1">
    <location>
        <begin position="52"/>
        <end position="67"/>
    </location>
</feature>
<name>A0A1I4R3B7_9BACI</name>
<protein>
    <submittedName>
        <fullName evidence="2">Uncharacterized protein</fullName>
    </submittedName>
</protein>
<organism evidence="2 3">
    <name type="scientific">Salibacterium qingdaonense</name>
    <dbReference type="NCBI Taxonomy" id="266892"/>
    <lineage>
        <taxon>Bacteria</taxon>
        <taxon>Bacillati</taxon>
        <taxon>Bacillota</taxon>
        <taxon>Bacilli</taxon>
        <taxon>Bacillales</taxon>
        <taxon>Bacillaceae</taxon>
    </lineage>
</organism>
<dbReference type="EMBL" id="FOTY01000058">
    <property type="protein sequence ID" value="SFM46430.1"/>
    <property type="molecule type" value="Genomic_DNA"/>
</dbReference>
<feature type="region of interest" description="Disordered" evidence="1">
    <location>
        <begin position="33"/>
        <end position="67"/>
    </location>
</feature>
<dbReference type="AlphaFoldDB" id="A0A1I4R3B7"/>